<feature type="compositionally biased region" description="Polar residues" evidence="7">
    <location>
        <begin position="61"/>
        <end position="72"/>
    </location>
</feature>
<evidence type="ECO:0000256" key="7">
    <source>
        <dbReference type="SAM" id="MobiDB-lite"/>
    </source>
</evidence>
<dbReference type="GO" id="GO:0004630">
    <property type="term" value="F:phospholipase D activity"/>
    <property type="evidence" value="ECO:0007669"/>
    <property type="project" value="UniProtKB-EC"/>
</dbReference>
<dbReference type="PANTHER" id="PTHR18896:SF76">
    <property type="entry name" value="PHOSPHOLIPASE"/>
    <property type="match status" value="1"/>
</dbReference>
<feature type="compositionally biased region" description="Basic residues" evidence="7">
    <location>
        <begin position="1889"/>
        <end position="1901"/>
    </location>
</feature>
<feature type="region of interest" description="Disordered" evidence="7">
    <location>
        <begin position="1656"/>
        <end position="1693"/>
    </location>
</feature>
<proteinExistence type="predicted"/>
<dbReference type="Pfam" id="PF00614">
    <property type="entry name" value="PLDc"/>
    <property type="match status" value="1"/>
</dbReference>
<evidence type="ECO:0000256" key="6">
    <source>
        <dbReference type="ARBA" id="ARBA00023098"/>
    </source>
</evidence>
<feature type="compositionally biased region" description="Basic and acidic residues" evidence="7">
    <location>
        <begin position="294"/>
        <end position="309"/>
    </location>
</feature>
<feature type="compositionally biased region" description="Basic and acidic residues" evidence="7">
    <location>
        <begin position="1446"/>
        <end position="1473"/>
    </location>
</feature>
<feature type="region of interest" description="Disordered" evidence="7">
    <location>
        <begin position="1713"/>
        <end position="1905"/>
    </location>
</feature>
<dbReference type="SMART" id="SM00155">
    <property type="entry name" value="PLDc"/>
    <property type="match status" value="2"/>
</dbReference>
<keyword evidence="6" id="KW-0443">Lipid metabolism</keyword>
<dbReference type="EMBL" id="CAWUON010000028">
    <property type="protein sequence ID" value="CAK7267553.1"/>
    <property type="molecule type" value="Genomic_DNA"/>
</dbReference>
<feature type="compositionally biased region" description="Basic and acidic residues" evidence="7">
    <location>
        <begin position="1749"/>
        <end position="1765"/>
    </location>
</feature>
<feature type="compositionally biased region" description="Polar residues" evidence="7">
    <location>
        <begin position="1849"/>
        <end position="1863"/>
    </location>
</feature>
<name>A0ABP0DIS6_9PEZI</name>
<feature type="compositionally biased region" description="Low complexity" evidence="7">
    <location>
        <begin position="1864"/>
        <end position="1879"/>
    </location>
</feature>
<dbReference type="PROSITE" id="PS50035">
    <property type="entry name" value="PLD"/>
    <property type="match status" value="2"/>
</dbReference>
<dbReference type="CDD" id="cd09138">
    <property type="entry name" value="PLDc_vPLD1_2_yPLD_like_1"/>
    <property type="match status" value="1"/>
</dbReference>
<sequence length="1957" mass="217139">MATATDDGPQPTMIEEAATFAPVSPKLDKVLLSAPNFATASLAASPNGTGHTLVPPPNGLISDQVSPATSLPNVDDSVQREPEDYISAGHRREHYATAALDQGSHGTDGFVETPSTINGLRRRRSVQFSPSDDFINAPADSSPHERQGSLDPGNPSRSKHFMSRLRALAAQRGMPAARISGSSISEGGPLSTASSPTAPRGSRLARSVDDNRSDVEDDADADAEETADEISPGNNGNGSKRHKRRLYARRRRSFHAISTPGPIGGVTTEPSSPLPPHRHLNMLLLRRATMPGPADHRGELSDVEGRDQPSRPQAWRRGSSWVGRGEDNEGSPAPATGRALGHIRRMTVFGGGVSDGDAMVPRRPFFAGDRAATYGVQKWRQMKNTLKLLRQRKEDRFDYLKSAELMAELRAGAPAVLMLASMIQRDEHGNKRIPVLLEQVKLSIRDSTPVEDGDKERHWLFTIDLEYGSGPSRMRWTIKRTIGEIMELHFKYKLTRNDKYLHTPQIGARPKQPRFPISAFPYVRGLRGIKLEDEEDVASVHSEEGGRDENNTAGEGTAGEGTATDAEAGVGRMHARRKKSRIGVLGMARRQSGPTNPDGTPVTGDGAIDEAIARRKYVERQQKMLQKYLNEMVHWLIFRADSNRLCRFLELSALGVRLAAEGSYHGKECFLHIQSSKGLDFRRVLTPGKVINRHSRKWFLVRQSYIVCVESPENMNIYDVYLVDPKFLIISKSKRKQQKVTNGFPDESSAAVELELTTSKNRLKQHTLTILTSERKVKLWARNQHLIGQFEESIVDMLKQTPWHRRNRFDSFAPVRTGVFAQWLVDGRDYMWNVSRAIAMAKDVIYIHDWWLSPELYMRRPACISQKWRLDRLLQRKASEGVKIFVIIYRNVEAAIPIDSEYTKFSLLNLHPNIFVQRSPNQFKKNQFFFAHHEKICIVDHDVAFVGGIDLCFGRWDSPQHSLIDDKPTGFEMDDQPRDVDHTQLWPGKDYSNPRVQDFFSLREPYKEMYDRTRVPRMPWHDVGMQIVGQPARDLTRHFVQRWNYVRRGRKPTRPTPFLLPPPDYQKEDLESLGLSGTCEVQILRSASAWSLGITDVECSIQTAYISMIEESEHFVYMENQFFITSTETLNVKIVNRIGDALVERILRAHRDDDDWRCVIIIPLMPGFQNSVADQEGTSVRLILQCQYRSICRGENSIFGRLRAAGIEPEDYIQFFSLRQWGKINNKTVLTTEQLYIHAKVIIADDRVALIGSANINERSMLGDRDSEVAAVVRDRDMISSTMAGKPYRVGRFAHTLRLRLMQEHLGLDTDEIMEDTRREAEFEAEMDHLYSDSGENPEHSHDDDRTTVRSDSPPACAAGSSKVGRGRLNASAESVLAGAKNAVDEHNASPYSRLRRGNSYNHDVNLEACGSDDNSSVLSRRISRTLAAAGLIDAERAENIPNSKEQQKDVEGQGEDQWKAAKQKGRDRMRDSMIVDGREVLVRDSLEADADGKESSLRNPVQTNSVPRSTGPGSKKASQASNTGASHVAGRDGSPDKTPPIPPVPGQDAATREQTKSVAAGVLPPLPVMDDTDIGGPPKYPVNPLAADIQLAHITADCMRDPLDPAFIDDVWNRVAANNTKIYRRVFRCLPDSEATNWHDFQEFIAYGARFQESMEARKKGDDPERADSGHGRSSHNHAQHSAGGGAGISVPAPSVLNPITAVSENVADNLTNKTHLPHHDGSDNRPATKDSNVSVTPSGAGVPSSKIEMEKAARAEDALERRPSSVTGHADGPPAGTLKGETDVGGEKSGDVGQNCYSKDLSRDGVSTWNRNRRTTFSEQEKPPRLSEKDGATVDGSGSSGGINDTAADSNSNNLNGAPNLTTTTTTTTVTTATMSTVGGGTQPGSVKRRRRATTKSSRRGFQGDAEDLLSKADAEGLLQMMQGVLVQFPYDWLCVEESNGNWMYQVDQVAPLQI</sequence>
<keyword evidence="3" id="KW-0677">Repeat</keyword>
<feature type="domain" description="PLD phosphodiesterase" evidence="8">
    <location>
        <begin position="928"/>
        <end position="955"/>
    </location>
</feature>
<feature type="compositionally biased region" description="Basic residues" evidence="7">
    <location>
        <begin position="239"/>
        <end position="254"/>
    </location>
</feature>
<comment type="catalytic activity">
    <reaction evidence="1">
        <text>a 1,2-diacyl-sn-glycero-3-phosphocholine + H2O = a 1,2-diacyl-sn-glycero-3-phosphate + choline + H(+)</text>
        <dbReference type="Rhea" id="RHEA:14445"/>
        <dbReference type="ChEBI" id="CHEBI:15354"/>
        <dbReference type="ChEBI" id="CHEBI:15377"/>
        <dbReference type="ChEBI" id="CHEBI:15378"/>
        <dbReference type="ChEBI" id="CHEBI:57643"/>
        <dbReference type="ChEBI" id="CHEBI:58608"/>
        <dbReference type="EC" id="3.1.4.4"/>
    </reaction>
</comment>
<protein>
    <recommendedName>
        <fullName evidence="2">phospholipase D</fullName>
        <ecNumber evidence="2">3.1.4.4</ecNumber>
    </recommendedName>
</protein>
<evidence type="ECO:0000256" key="3">
    <source>
        <dbReference type="ARBA" id="ARBA00022737"/>
    </source>
</evidence>
<feature type="compositionally biased region" description="Basic and acidic residues" evidence="7">
    <location>
        <begin position="1821"/>
        <end position="1834"/>
    </location>
</feature>
<feature type="compositionally biased region" description="Basic and acidic residues" evidence="7">
    <location>
        <begin position="1719"/>
        <end position="1730"/>
    </location>
</feature>
<feature type="compositionally biased region" description="Polar residues" evidence="7">
    <location>
        <begin position="1807"/>
        <end position="1820"/>
    </location>
</feature>
<evidence type="ECO:0000256" key="2">
    <source>
        <dbReference type="ARBA" id="ARBA00012027"/>
    </source>
</evidence>
<dbReference type="InterPro" id="IPR025202">
    <property type="entry name" value="PLD-like_dom"/>
</dbReference>
<evidence type="ECO:0000256" key="4">
    <source>
        <dbReference type="ARBA" id="ARBA00022801"/>
    </source>
</evidence>
<feature type="compositionally biased region" description="Polar residues" evidence="7">
    <location>
        <begin position="180"/>
        <end position="197"/>
    </location>
</feature>
<feature type="compositionally biased region" description="Basic and acidic residues" evidence="7">
    <location>
        <begin position="1331"/>
        <end position="1349"/>
    </location>
</feature>
<dbReference type="CDD" id="cd09141">
    <property type="entry name" value="PLDc_vPLD1_2_yPLD_like_2"/>
    <property type="match status" value="1"/>
</dbReference>
<feature type="compositionally biased region" description="Basic and acidic residues" evidence="7">
    <location>
        <begin position="541"/>
        <end position="550"/>
    </location>
</feature>
<organism evidence="9 10">
    <name type="scientific">Sporothrix epigloea</name>
    <dbReference type="NCBI Taxonomy" id="1892477"/>
    <lineage>
        <taxon>Eukaryota</taxon>
        <taxon>Fungi</taxon>
        <taxon>Dikarya</taxon>
        <taxon>Ascomycota</taxon>
        <taxon>Pezizomycotina</taxon>
        <taxon>Sordariomycetes</taxon>
        <taxon>Sordariomycetidae</taxon>
        <taxon>Ophiostomatales</taxon>
        <taxon>Ophiostomataceae</taxon>
        <taxon>Sporothrix</taxon>
    </lineage>
</organism>
<feature type="region of interest" description="Disordered" evidence="7">
    <location>
        <begin position="534"/>
        <end position="573"/>
    </location>
</feature>
<evidence type="ECO:0000313" key="9">
    <source>
        <dbReference type="EMBL" id="CAK7267553.1"/>
    </source>
</evidence>
<dbReference type="EC" id="3.1.4.4" evidence="2"/>
<evidence type="ECO:0000256" key="1">
    <source>
        <dbReference type="ARBA" id="ARBA00000798"/>
    </source>
</evidence>
<gene>
    <name evidence="9" type="primary">SPO14</name>
    <name evidence="9" type="ORF">SEPCBS119000_002612</name>
</gene>
<feature type="compositionally biased region" description="Basic and acidic residues" evidence="7">
    <location>
        <begin position="1782"/>
        <end position="1792"/>
    </location>
</feature>
<feature type="compositionally biased region" description="Polar residues" evidence="7">
    <location>
        <begin position="1498"/>
        <end position="1526"/>
    </location>
</feature>
<evidence type="ECO:0000256" key="5">
    <source>
        <dbReference type="ARBA" id="ARBA00022963"/>
    </source>
</evidence>
<dbReference type="Proteomes" id="UP001642502">
    <property type="component" value="Unassembled WGS sequence"/>
</dbReference>
<feature type="compositionally biased region" description="Low complexity" evidence="7">
    <location>
        <begin position="551"/>
        <end position="569"/>
    </location>
</feature>
<keyword evidence="5" id="KW-0442">Lipid degradation</keyword>
<accession>A0ABP0DIS6</accession>
<keyword evidence="4 9" id="KW-0378">Hydrolase</keyword>
<feature type="compositionally biased region" description="Acidic residues" evidence="7">
    <location>
        <begin position="215"/>
        <end position="228"/>
    </location>
</feature>
<feature type="region of interest" description="Disordered" evidence="7">
    <location>
        <begin position="1489"/>
        <end position="1565"/>
    </location>
</feature>
<feature type="region of interest" description="Disordered" evidence="7">
    <location>
        <begin position="1331"/>
        <end position="1365"/>
    </location>
</feature>
<feature type="compositionally biased region" description="Basic and acidic residues" evidence="7">
    <location>
        <begin position="1656"/>
        <end position="1672"/>
    </location>
</feature>
<dbReference type="Gene3D" id="3.30.870.10">
    <property type="entry name" value="Endonuclease Chain A"/>
    <property type="match status" value="2"/>
</dbReference>
<keyword evidence="10" id="KW-1185">Reference proteome</keyword>
<feature type="region of interest" description="Disordered" evidence="7">
    <location>
        <begin position="42"/>
        <end position="79"/>
    </location>
</feature>
<dbReference type="SUPFAM" id="SSF56024">
    <property type="entry name" value="Phospholipase D/nuclease"/>
    <property type="match status" value="2"/>
</dbReference>
<evidence type="ECO:0000259" key="8">
    <source>
        <dbReference type="PROSITE" id="PS50035"/>
    </source>
</evidence>
<feature type="region of interest" description="Disordered" evidence="7">
    <location>
        <begin position="121"/>
        <end position="275"/>
    </location>
</feature>
<feature type="domain" description="PLD phosphodiesterase" evidence="8">
    <location>
        <begin position="1233"/>
        <end position="1260"/>
    </location>
</feature>
<dbReference type="InterPro" id="IPR001736">
    <property type="entry name" value="PLipase_D/transphosphatidylase"/>
</dbReference>
<dbReference type="InterPro" id="IPR015679">
    <property type="entry name" value="PLipase_D_fam"/>
</dbReference>
<dbReference type="Pfam" id="PF13091">
    <property type="entry name" value="PLDc_2"/>
    <property type="match status" value="1"/>
</dbReference>
<feature type="region of interest" description="Disordered" evidence="7">
    <location>
        <begin position="1438"/>
        <end position="1473"/>
    </location>
</feature>
<dbReference type="PANTHER" id="PTHR18896">
    <property type="entry name" value="PHOSPHOLIPASE D"/>
    <property type="match status" value="1"/>
</dbReference>
<evidence type="ECO:0000313" key="10">
    <source>
        <dbReference type="Proteomes" id="UP001642502"/>
    </source>
</evidence>
<feature type="region of interest" description="Disordered" evidence="7">
    <location>
        <begin position="290"/>
        <end position="339"/>
    </location>
</feature>
<comment type="caution">
    <text evidence="9">The sequence shown here is derived from an EMBL/GenBank/DDBJ whole genome shotgun (WGS) entry which is preliminary data.</text>
</comment>
<reference evidence="9 10" key="1">
    <citation type="submission" date="2024-01" db="EMBL/GenBank/DDBJ databases">
        <authorList>
            <person name="Allen C."/>
            <person name="Tagirdzhanova G."/>
        </authorList>
    </citation>
    <scope>NUCLEOTIDE SEQUENCE [LARGE SCALE GENOMIC DNA]</scope>
    <source>
        <strain evidence="9 10">CBS 119000</strain>
    </source>
</reference>
<dbReference type="CDD" id="cd01254">
    <property type="entry name" value="PH_PLD"/>
    <property type="match status" value="1"/>
</dbReference>